<protein>
    <submittedName>
        <fullName evidence="1">Uncharacterized protein</fullName>
    </submittedName>
</protein>
<feature type="non-terminal residue" evidence="1">
    <location>
        <position position="224"/>
    </location>
</feature>
<accession>A0A397EIU2</accession>
<organism evidence="1 2">
    <name type="scientific">Aphanomyces astaci</name>
    <name type="common">Crayfish plague agent</name>
    <dbReference type="NCBI Taxonomy" id="112090"/>
    <lineage>
        <taxon>Eukaryota</taxon>
        <taxon>Sar</taxon>
        <taxon>Stramenopiles</taxon>
        <taxon>Oomycota</taxon>
        <taxon>Saprolegniomycetes</taxon>
        <taxon>Saprolegniales</taxon>
        <taxon>Verrucalvaceae</taxon>
        <taxon>Aphanomyces</taxon>
    </lineage>
</organism>
<evidence type="ECO:0000313" key="1">
    <source>
        <dbReference type="EMBL" id="RHY93662.1"/>
    </source>
</evidence>
<reference evidence="1 2" key="1">
    <citation type="submission" date="2018-08" db="EMBL/GenBank/DDBJ databases">
        <title>Aphanomyces genome sequencing and annotation.</title>
        <authorList>
            <person name="Minardi D."/>
            <person name="Oidtmann B."/>
            <person name="Van Der Giezen M."/>
            <person name="Studholme D.J."/>
        </authorList>
    </citation>
    <scope>NUCLEOTIDE SEQUENCE [LARGE SCALE GENOMIC DNA]</scope>
    <source>
        <strain evidence="1 2">197901</strain>
    </source>
</reference>
<dbReference type="EMBL" id="QUTE01017308">
    <property type="protein sequence ID" value="RHY93662.1"/>
    <property type="molecule type" value="Genomic_DNA"/>
</dbReference>
<dbReference type="AlphaFoldDB" id="A0A397EIU2"/>
<evidence type="ECO:0000313" key="2">
    <source>
        <dbReference type="Proteomes" id="UP000266196"/>
    </source>
</evidence>
<dbReference type="VEuPathDB" id="FungiDB:H257_17738"/>
<sequence length="224" mass="25953">MLDIRQRHNPFRQFRFHRCLIMPWKAAAPWLEAPNDEDAAIEHATYVAKKKLLEDIVSRRLAPSDGASSVKDERRCNFEIITVPFRRKKVEQKPVVVAEEPDTDELTGHLDGWEHAWRGDLKLHKKRILHEIWTDPRDPAMGRMLALQNITQVHGQKLLEKIHAAMDAIGDAVFTTMRATYVKTYQNGMFTTDQTITRLLSSFKIEIRTALTADAVRQKVLRYI</sequence>
<gene>
    <name evidence="1" type="ORF">DYB31_016216</name>
</gene>
<dbReference type="Proteomes" id="UP000266196">
    <property type="component" value="Unassembled WGS sequence"/>
</dbReference>
<name>A0A397EIU2_APHAT</name>
<proteinExistence type="predicted"/>
<comment type="caution">
    <text evidence="1">The sequence shown here is derived from an EMBL/GenBank/DDBJ whole genome shotgun (WGS) entry which is preliminary data.</text>
</comment>